<sequence length="136" mass="15303">MNTETLILTHLMLHSGQKPGQIADAIGRTFSTVKNSLQALTATGDVWYDAEARYYAAEQIGDCDEVYATLSDQAIGLQDRNLWYRAARVWLEAHDATQRPGLRQKAIICRAQCIKRGNSLAPKPEPEFPEKRSRSR</sequence>
<protein>
    <submittedName>
        <fullName evidence="1">Uncharacterized protein</fullName>
    </submittedName>
</protein>
<dbReference type="RefSeq" id="WP_039332492.1">
    <property type="nucleotide sequence ID" value="NZ_JTJJ01000053.1"/>
</dbReference>
<dbReference type="InterPro" id="IPR036390">
    <property type="entry name" value="WH_DNA-bd_sf"/>
</dbReference>
<name>A0A0B1R876_9GAMM</name>
<dbReference type="SUPFAM" id="SSF46785">
    <property type="entry name" value="Winged helix' DNA-binding domain"/>
    <property type="match status" value="1"/>
</dbReference>
<comment type="caution">
    <text evidence="1">The sequence shown here is derived from an EMBL/GenBank/DDBJ whole genome shotgun (WGS) entry which is preliminary data.</text>
</comment>
<proteinExistence type="predicted"/>
<organism evidence="1 2">
    <name type="scientific">Pantoea rodasii</name>
    <dbReference type="NCBI Taxonomy" id="1076549"/>
    <lineage>
        <taxon>Bacteria</taxon>
        <taxon>Pseudomonadati</taxon>
        <taxon>Pseudomonadota</taxon>
        <taxon>Gammaproteobacteria</taxon>
        <taxon>Enterobacterales</taxon>
        <taxon>Erwiniaceae</taxon>
        <taxon>Pantoea</taxon>
    </lineage>
</organism>
<gene>
    <name evidence="1" type="ORF">QU24_14820</name>
</gene>
<dbReference type="EMBL" id="JTJJ01000053">
    <property type="protein sequence ID" value="KHJ67300.1"/>
    <property type="molecule type" value="Genomic_DNA"/>
</dbReference>
<evidence type="ECO:0000313" key="2">
    <source>
        <dbReference type="Proteomes" id="UP000030853"/>
    </source>
</evidence>
<reference evidence="1 2" key="1">
    <citation type="submission" date="2014-11" db="EMBL/GenBank/DDBJ databases">
        <title>Genome sequencing of Pantoea rodasii ND03.</title>
        <authorList>
            <person name="Muhamad Yunos N.Y."/>
            <person name="Chan K.-G."/>
        </authorList>
    </citation>
    <scope>NUCLEOTIDE SEQUENCE [LARGE SCALE GENOMIC DNA]</scope>
    <source>
        <strain evidence="1 2">ND03</strain>
    </source>
</reference>
<evidence type="ECO:0000313" key="1">
    <source>
        <dbReference type="EMBL" id="KHJ67300.1"/>
    </source>
</evidence>
<accession>A0A0B1R876</accession>
<dbReference type="AlphaFoldDB" id="A0A0B1R876"/>
<dbReference type="Proteomes" id="UP000030853">
    <property type="component" value="Unassembled WGS sequence"/>
</dbReference>